<dbReference type="EMBL" id="CAKOGP040000535">
    <property type="protein sequence ID" value="CAJ1936017.1"/>
    <property type="molecule type" value="Genomic_DNA"/>
</dbReference>
<gene>
    <name evidence="3" type="ORF">CYCCA115_LOCUS5004</name>
</gene>
<dbReference type="AlphaFoldDB" id="A0AAD2FJP5"/>
<feature type="compositionally biased region" description="Low complexity" evidence="1">
    <location>
        <begin position="119"/>
        <end position="134"/>
    </location>
</feature>
<keyword evidence="4" id="KW-1185">Reference proteome</keyword>
<feature type="compositionally biased region" description="Basic residues" evidence="1">
    <location>
        <begin position="102"/>
        <end position="115"/>
    </location>
</feature>
<comment type="caution">
    <text evidence="3">The sequence shown here is derived from an EMBL/GenBank/DDBJ whole genome shotgun (WGS) entry which is preliminary data.</text>
</comment>
<dbReference type="Proteomes" id="UP001295423">
    <property type="component" value="Unassembled WGS sequence"/>
</dbReference>
<feature type="chain" id="PRO_5042264576" evidence="2">
    <location>
        <begin position="22"/>
        <end position="797"/>
    </location>
</feature>
<accession>A0AAD2FJP5</accession>
<sequence>MKSSSKYILCSIVLLLGSANGERSYDNGSRRGGFSSSWNHNIESYLLGRSEDSVTTVTTQKQKLRRRNKTEQQQQKSFYEVIGKRRVLKSSKRSSSFSSSKSSKKSKRSAHHHPMQKITTTATTPRPATARPTSQPTPPATPTPTAVADDDDAEAGDGTSITFGPGEIRYPLVDEEETKYGIGVHSKAPTVDDASQAATLVPQPLPTAPPTHHPLLKPLDRIDAFTKFAPTVSPERDTTTTLSPTVYLFRDRNHHAAFQTESLNFEKDPFVGKMMAMGDNGGVDPDDHQSFEDNPSVLVLLGNEDETSDNPAEMPSNTEILSGSSHNSSSCRSSLCSARTVSNQNHYCCNPAECLQKEVIDPAPSFRFGDWKTTVYTNLTMLYFVDVFGYTETTWDMPGTNPIEHLSFLDIHDQELLAYMGMSSFQYDCWINHYQSYSWNELECYGLAAEYTTLGWDADSWGSIHSTKWTLKEEKEWGDLTPAEQDAARSLCYFPELWNGTPLGDWNEGWLDGAKNHDRAYASQPETEVEVGGSVSPTPKPSDQPTLSPSMALYSSDSDEPSSGPTTKETESMAPSDMDSDMPSTFPITIASMPPSELASEGPSSYSASPTIESIESINSDDSCLSSACSIRTPGNEGQFCCGADTCDRKSIVLPIPTFRWNSWDALDDSLRSAARDLGYTEDLWNHPGAYELERWSFGFLSTSNQQKIMDLGFTPQTWDCWQNHYQDYRWEELSCFGLVWAAEALGWEGTTWSNDTAPLVVQKDWSSLSSQERSAARELCYLPALWEHAPLDEWDD</sequence>
<feature type="signal peptide" evidence="2">
    <location>
        <begin position="1"/>
        <end position="21"/>
    </location>
</feature>
<protein>
    <submittedName>
        <fullName evidence="3">Uncharacterized protein</fullName>
    </submittedName>
</protein>
<evidence type="ECO:0000256" key="1">
    <source>
        <dbReference type="SAM" id="MobiDB-lite"/>
    </source>
</evidence>
<evidence type="ECO:0000313" key="4">
    <source>
        <dbReference type="Proteomes" id="UP001295423"/>
    </source>
</evidence>
<organism evidence="3 4">
    <name type="scientific">Cylindrotheca closterium</name>
    <dbReference type="NCBI Taxonomy" id="2856"/>
    <lineage>
        <taxon>Eukaryota</taxon>
        <taxon>Sar</taxon>
        <taxon>Stramenopiles</taxon>
        <taxon>Ochrophyta</taxon>
        <taxon>Bacillariophyta</taxon>
        <taxon>Bacillariophyceae</taxon>
        <taxon>Bacillariophycidae</taxon>
        <taxon>Bacillariales</taxon>
        <taxon>Bacillariaceae</taxon>
        <taxon>Cylindrotheca</taxon>
    </lineage>
</organism>
<name>A0AAD2FJP5_9STRA</name>
<reference evidence="3" key="1">
    <citation type="submission" date="2023-08" db="EMBL/GenBank/DDBJ databases">
        <authorList>
            <person name="Audoor S."/>
            <person name="Bilcke G."/>
        </authorList>
    </citation>
    <scope>NUCLEOTIDE SEQUENCE</scope>
</reference>
<keyword evidence="2" id="KW-0732">Signal</keyword>
<feature type="region of interest" description="Disordered" evidence="1">
    <location>
        <begin position="57"/>
        <end position="170"/>
    </location>
</feature>
<evidence type="ECO:0000313" key="3">
    <source>
        <dbReference type="EMBL" id="CAJ1936017.1"/>
    </source>
</evidence>
<proteinExistence type="predicted"/>
<feature type="region of interest" description="Disordered" evidence="1">
    <location>
        <begin position="522"/>
        <end position="609"/>
    </location>
</feature>
<feature type="compositionally biased region" description="Polar residues" evidence="1">
    <location>
        <begin position="535"/>
        <end position="567"/>
    </location>
</feature>
<evidence type="ECO:0000256" key="2">
    <source>
        <dbReference type="SAM" id="SignalP"/>
    </source>
</evidence>